<evidence type="ECO:0000256" key="12">
    <source>
        <dbReference type="HAMAP-Rule" id="MF_00418"/>
    </source>
</evidence>
<keyword evidence="7 12" id="KW-0220">Diaminopimelate biosynthesis</keyword>
<evidence type="ECO:0000256" key="1">
    <source>
        <dbReference type="ARBA" id="ARBA00003294"/>
    </source>
</evidence>
<dbReference type="RefSeq" id="WP_010581128.1">
    <property type="nucleotide sequence ID" value="NZ_AHYZ01000161.1"/>
</dbReference>
<evidence type="ECO:0000256" key="5">
    <source>
        <dbReference type="ARBA" id="ARBA00022490"/>
    </source>
</evidence>
<dbReference type="NCBIfam" id="TIGR00674">
    <property type="entry name" value="dapA"/>
    <property type="match status" value="1"/>
</dbReference>
<evidence type="ECO:0000256" key="9">
    <source>
        <dbReference type="ARBA" id="ARBA00023239"/>
    </source>
</evidence>
<comment type="similarity">
    <text evidence="3 12 13">Belongs to the DapA family.</text>
</comment>
<dbReference type="InterPro" id="IPR013785">
    <property type="entry name" value="Aldolase_TIM"/>
</dbReference>
<evidence type="ECO:0000256" key="15">
    <source>
        <dbReference type="PIRSR" id="PIRSR001365-2"/>
    </source>
</evidence>
<evidence type="ECO:0000313" key="16">
    <source>
        <dbReference type="EMBL" id="KRM88533.1"/>
    </source>
</evidence>
<feature type="binding site" evidence="12 15">
    <location>
        <position position="206"/>
    </location>
    <ligand>
        <name>pyruvate</name>
        <dbReference type="ChEBI" id="CHEBI:15361"/>
    </ligand>
</feature>
<keyword evidence="9 12" id="KW-0456">Lyase</keyword>
<evidence type="ECO:0000256" key="14">
    <source>
        <dbReference type="PIRSR" id="PIRSR001365-1"/>
    </source>
</evidence>
<feature type="active site" description="Proton donor/acceptor" evidence="12 14">
    <location>
        <position position="137"/>
    </location>
</feature>
<dbReference type="PROSITE" id="PS00666">
    <property type="entry name" value="DHDPS_2"/>
    <property type="match status" value="1"/>
</dbReference>
<comment type="catalytic activity">
    <reaction evidence="11 12">
        <text>L-aspartate 4-semialdehyde + pyruvate = (2S,4S)-4-hydroxy-2,3,4,5-tetrahydrodipicolinate + H2O + H(+)</text>
        <dbReference type="Rhea" id="RHEA:34171"/>
        <dbReference type="ChEBI" id="CHEBI:15361"/>
        <dbReference type="ChEBI" id="CHEBI:15377"/>
        <dbReference type="ChEBI" id="CHEBI:15378"/>
        <dbReference type="ChEBI" id="CHEBI:67139"/>
        <dbReference type="ChEBI" id="CHEBI:537519"/>
        <dbReference type="EC" id="4.3.3.7"/>
    </reaction>
</comment>
<reference evidence="16 17" key="1">
    <citation type="journal article" date="2015" name="Genome Announc.">
        <title>Expanding the biotechnology potential of lactobacilli through comparative genomics of 213 strains and associated genera.</title>
        <authorList>
            <person name="Sun Z."/>
            <person name="Harris H.M."/>
            <person name="McCann A."/>
            <person name="Guo C."/>
            <person name="Argimon S."/>
            <person name="Zhang W."/>
            <person name="Yang X."/>
            <person name="Jeffery I.B."/>
            <person name="Cooney J.C."/>
            <person name="Kagawa T.F."/>
            <person name="Liu W."/>
            <person name="Song Y."/>
            <person name="Salvetti E."/>
            <person name="Wrobel A."/>
            <person name="Rasinkangas P."/>
            <person name="Parkhill J."/>
            <person name="Rea M.C."/>
            <person name="O'Sullivan O."/>
            <person name="Ritari J."/>
            <person name="Douillard F.P."/>
            <person name="Paul Ross R."/>
            <person name="Yang R."/>
            <person name="Briner A.E."/>
            <person name="Felis G.E."/>
            <person name="de Vos W.M."/>
            <person name="Barrangou R."/>
            <person name="Klaenhammer T.R."/>
            <person name="Caufield P.W."/>
            <person name="Cui Y."/>
            <person name="Zhang H."/>
            <person name="O'Toole P.W."/>
        </authorList>
    </citation>
    <scope>NUCLEOTIDE SEQUENCE [LARGE SCALE GENOMIC DNA]</scope>
    <source>
        <strain evidence="16 17">DSM 20605</strain>
    </source>
</reference>
<dbReference type="EC" id="4.3.3.7" evidence="4 12"/>
<dbReference type="PANTHER" id="PTHR12128:SF66">
    <property type="entry name" value="4-HYDROXY-2-OXOGLUTARATE ALDOLASE, MITOCHONDRIAL"/>
    <property type="match status" value="1"/>
</dbReference>
<dbReference type="STRING" id="1133569.FD21_GL001176"/>
<dbReference type="Gene3D" id="3.20.20.70">
    <property type="entry name" value="Aldolase class I"/>
    <property type="match status" value="1"/>
</dbReference>
<evidence type="ECO:0000256" key="7">
    <source>
        <dbReference type="ARBA" id="ARBA00022915"/>
    </source>
</evidence>
<comment type="pathway">
    <text evidence="2 12">Amino-acid biosynthesis; L-lysine biosynthesis via DAP pathway; (S)-tetrahydrodipicolinate from L-aspartate: step 3/4.</text>
</comment>
<keyword evidence="10 12" id="KW-0704">Schiff base</keyword>
<evidence type="ECO:0000313" key="17">
    <source>
        <dbReference type="Proteomes" id="UP000051576"/>
    </source>
</evidence>
<proteinExistence type="inferred from homology"/>
<dbReference type="Pfam" id="PF00701">
    <property type="entry name" value="DHDPS"/>
    <property type="match status" value="1"/>
</dbReference>
<dbReference type="GO" id="GO:0005829">
    <property type="term" value="C:cytosol"/>
    <property type="evidence" value="ECO:0007669"/>
    <property type="project" value="TreeGrafter"/>
</dbReference>
<dbReference type="GO" id="GO:0008840">
    <property type="term" value="F:4-hydroxy-tetrahydrodipicolinate synthase activity"/>
    <property type="evidence" value="ECO:0007669"/>
    <property type="project" value="UniProtKB-UniRule"/>
</dbReference>
<dbReference type="PATRIC" id="fig|1133569.4.peg.1306"/>
<dbReference type="Proteomes" id="UP000051576">
    <property type="component" value="Unassembled WGS sequence"/>
</dbReference>
<accession>A0A0R2CAW9</accession>
<dbReference type="CDD" id="cd00950">
    <property type="entry name" value="DHDPS"/>
    <property type="match status" value="1"/>
</dbReference>
<comment type="subcellular location">
    <subcellularLocation>
        <location evidence="12">Cytoplasm</location>
    </subcellularLocation>
</comment>
<feature type="site" description="Part of a proton relay during catalysis" evidence="12">
    <location>
        <position position="47"/>
    </location>
</feature>
<evidence type="ECO:0000256" key="6">
    <source>
        <dbReference type="ARBA" id="ARBA00022605"/>
    </source>
</evidence>
<dbReference type="SUPFAM" id="SSF51569">
    <property type="entry name" value="Aldolase"/>
    <property type="match status" value="1"/>
</dbReference>
<evidence type="ECO:0000256" key="3">
    <source>
        <dbReference type="ARBA" id="ARBA00007592"/>
    </source>
</evidence>
<dbReference type="eggNOG" id="COG0329">
    <property type="taxonomic scope" value="Bacteria"/>
</dbReference>
<dbReference type="InterPro" id="IPR020624">
    <property type="entry name" value="Schiff_base-form_aldolases_CS"/>
</dbReference>
<dbReference type="InterPro" id="IPR020625">
    <property type="entry name" value="Schiff_base-form_aldolases_AS"/>
</dbReference>
<evidence type="ECO:0000256" key="11">
    <source>
        <dbReference type="ARBA" id="ARBA00047836"/>
    </source>
</evidence>
<dbReference type="UniPathway" id="UPA00034">
    <property type="reaction ID" value="UER00017"/>
</dbReference>
<keyword evidence="17" id="KW-1185">Reference proteome</keyword>
<keyword evidence="6 12" id="KW-0028">Amino-acid biosynthesis</keyword>
<dbReference type="PIRSF" id="PIRSF001365">
    <property type="entry name" value="DHDPS"/>
    <property type="match status" value="1"/>
</dbReference>
<comment type="caution">
    <text evidence="12">Was originally thought to be a dihydrodipicolinate synthase (DHDPS), catalyzing the condensation of (S)-aspartate-beta-semialdehyde [(S)-ASA] and pyruvate to dihydrodipicolinate (DHDP). However, it was shown in E.coli that the product of the enzymatic reaction is not dihydrodipicolinate but in fact (4S)-4-hydroxy-2,3,4,5-tetrahydro-(2S)-dipicolinic acid (HTPA), and that the consecutive dehydration reaction leading to DHDP is not spontaneous but catalyzed by DapB.</text>
</comment>
<feature type="binding site" evidence="12 15">
    <location>
        <position position="48"/>
    </location>
    <ligand>
        <name>pyruvate</name>
        <dbReference type="ChEBI" id="CHEBI:15361"/>
    </ligand>
</feature>
<dbReference type="SMART" id="SM01130">
    <property type="entry name" value="DHDPS"/>
    <property type="match status" value="1"/>
</dbReference>
<feature type="site" description="Part of a proton relay during catalysis" evidence="12">
    <location>
        <position position="111"/>
    </location>
</feature>
<keyword evidence="8 12" id="KW-0457">Lysine biosynthesis</keyword>
<evidence type="ECO:0000256" key="2">
    <source>
        <dbReference type="ARBA" id="ARBA00005120"/>
    </source>
</evidence>
<dbReference type="GO" id="GO:0019877">
    <property type="term" value="P:diaminopimelate biosynthetic process"/>
    <property type="evidence" value="ECO:0007669"/>
    <property type="project" value="UniProtKB-UniRule"/>
</dbReference>
<dbReference type="OrthoDB" id="9782828at2"/>
<comment type="function">
    <text evidence="1 12">Catalyzes the condensation of (S)-aspartate-beta-semialdehyde [(S)-ASA] and pyruvate to 4-hydroxy-tetrahydrodipicolinate (HTPA).</text>
</comment>
<feature type="active site" description="Schiff-base intermediate with substrate" evidence="12 14">
    <location>
        <position position="165"/>
    </location>
</feature>
<dbReference type="InterPro" id="IPR002220">
    <property type="entry name" value="DapA-like"/>
</dbReference>
<sequence>MDFQNAEIITAMVTPFDEEGKLDFVRLQNLIEYLLKTGTQGILVSGTTGEGPTLSETEKLALIKKTVEIVAGRVPIIAGTGTNNTQTTIEFTKQVAEIGGVAAALVVVPYYNKPDQRGMIAHFEAVAAASKLPLFIYNIPGRTGVTMNVETIAYLSKNKNIIGLKDCTGNVNLAKIVEQVADGFLVYTGEDADALAAKTIGAKGVISVASHLYGEKLKQMYQAVNEGKFSTAAELMRFLTPKMQAMFSAPSPSPTKAALNRIGIRVGGCRLPILEYPTEKLNELYQKLDI</sequence>
<comment type="subunit">
    <text evidence="12">Homotetramer; dimer of dimers.</text>
</comment>
<comment type="caution">
    <text evidence="16">The sequence shown here is derived from an EMBL/GenBank/DDBJ whole genome shotgun (WGS) entry which is preliminary data.</text>
</comment>
<organism evidence="16 17">
    <name type="scientific">Liquorilactobacillus vini DSM 20605</name>
    <dbReference type="NCBI Taxonomy" id="1133569"/>
    <lineage>
        <taxon>Bacteria</taxon>
        <taxon>Bacillati</taxon>
        <taxon>Bacillota</taxon>
        <taxon>Bacilli</taxon>
        <taxon>Lactobacillales</taxon>
        <taxon>Lactobacillaceae</taxon>
        <taxon>Liquorilactobacillus</taxon>
    </lineage>
</organism>
<keyword evidence="5 12" id="KW-0963">Cytoplasm</keyword>
<dbReference type="GO" id="GO:0009089">
    <property type="term" value="P:lysine biosynthetic process via diaminopimelate"/>
    <property type="evidence" value="ECO:0007669"/>
    <property type="project" value="UniProtKB-UniRule"/>
</dbReference>
<name>A0A0R2CAW9_9LACO</name>
<dbReference type="PANTHER" id="PTHR12128">
    <property type="entry name" value="DIHYDRODIPICOLINATE SYNTHASE"/>
    <property type="match status" value="1"/>
</dbReference>
<evidence type="ECO:0000256" key="10">
    <source>
        <dbReference type="ARBA" id="ARBA00023270"/>
    </source>
</evidence>
<evidence type="ECO:0000256" key="8">
    <source>
        <dbReference type="ARBA" id="ARBA00023154"/>
    </source>
</evidence>
<dbReference type="PROSITE" id="PS00665">
    <property type="entry name" value="DHDPS_1"/>
    <property type="match status" value="1"/>
</dbReference>
<dbReference type="AlphaFoldDB" id="A0A0R2CAW9"/>
<dbReference type="PRINTS" id="PR00146">
    <property type="entry name" value="DHPICSNTHASE"/>
</dbReference>
<evidence type="ECO:0000256" key="13">
    <source>
        <dbReference type="PIRNR" id="PIRNR001365"/>
    </source>
</evidence>
<dbReference type="HAMAP" id="MF_00418">
    <property type="entry name" value="DapA"/>
    <property type="match status" value="1"/>
</dbReference>
<gene>
    <name evidence="12" type="primary">dapA</name>
    <name evidence="16" type="ORF">FD21_GL001176</name>
</gene>
<protein>
    <recommendedName>
        <fullName evidence="4 12">4-hydroxy-tetrahydrodipicolinate synthase</fullName>
        <shortName evidence="12">HTPA synthase</shortName>
        <ecNumber evidence="4 12">4.3.3.7</ecNumber>
    </recommendedName>
</protein>
<dbReference type="EMBL" id="AYYX01000031">
    <property type="protein sequence ID" value="KRM88533.1"/>
    <property type="molecule type" value="Genomic_DNA"/>
</dbReference>
<evidence type="ECO:0000256" key="4">
    <source>
        <dbReference type="ARBA" id="ARBA00012086"/>
    </source>
</evidence>
<dbReference type="InterPro" id="IPR005263">
    <property type="entry name" value="DapA"/>
</dbReference>